<dbReference type="GO" id="GO:0004497">
    <property type="term" value="F:monooxygenase activity"/>
    <property type="evidence" value="ECO:0007669"/>
    <property type="project" value="UniProtKB-KW"/>
</dbReference>
<gene>
    <name evidence="2" type="ORF">ACFPMF_19210</name>
</gene>
<name>A0ABW0ID91_9BACT</name>
<dbReference type="Proteomes" id="UP001596106">
    <property type="component" value="Unassembled WGS sequence"/>
</dbReference>
<organism evidence="2 3">
    <name type="scientific">Larkinella bovis</name>
    <dbReference type="NCBI Taxonomy" id="683041"/>
    <lineage>
        <taxon>Bacteria</taxon>
        <taxon>Pseudomonadati</taxon>
        <taxon>Bacteroidota</taxon>
        <taxon>Cytophagia</taxon>
        <taxon>Cytophagales</taxon>
        <taxon>Spirosomataceae</taxon>
        <taxon>Larkinella</taxon>
    </lineage>
</organism>
<feature type="domain" description="ABM" evidence="1">
    <location>
        <begin position="1"/>
        <end position="64"/>
    </location>
</feature>
<proteinExistence type="predicted"/>
<dbReference type="InterPro" id="IPR011008">
    <property type="entry name" value="Dimeric_a/b-barrel"/>
</dbReference>
<dbReference type="Pfam" id="PF03992">
    <property type="entry name" value="ABM"/>
    <property type="match status" value="1"/>
</dbReference>
<keyword evidence="2" id="KW-0503">Monooxygenase</keyword>
<evidence type="ECO:0000259" key="1">
    <source>
        <dbReference type="Pfam" id="PF03992"/>
    </source>
</evidence>
<dbReference type="InterPro" id="IPR007138">
    <property type="entry name" value="ABM_dom"/>
</dbReference>
<keyword evidence="3" id="KW-1185">Reference proteome</keyword>
<dbReference type="Gene3D" id="3.30.70.100">
    <property type="match status" value="1"/>
</dbReference>
<reference evidence="3" key="1">
    <citation type="journal article" date="2019" name="Int. J. Syst. Evol. Microbiol.">
        <title>The Global Catalogue of Microorganisms (GCM) 10K type strain sequencing project: providing services to taxonomists for standard genome sequencing and annotation.</title>
        <authorList>
            <consortium name="The Broad Institute Genomics Platform"/>
            <consortium name="The Broad Institute Genome Sequencing Center for Infectious Disease"/>
            <person name="Wu L."/>
            <person name="Ma J."/>
        </authorList>
    </citation>
    <scope>NUCLEOTIDE SEQUENCE [LARGE SCALE GENOMIC DNA]</scope>
    <source>
        <strain evidence="3">CCUG 55250</strain>
    </source>
</reference>
<dbReference type="EMBL" id="JBHSMA010000006">
    <property type="protein sequence ID" value="MFC5411460.1"/>
    <property type="molecule type" value="Genomic_DNA"/>
</dbReference>
<dbReference type="RefSeq" id="WP_379848353.1">
    <property type="nucleotide sequence ID" value="NZ_JBHSMA010000006.1"/>
</dbReference>
<protein>
    <submittedName>
        <fullName evidence="2">Antibiotic biosynthesis monooxygenase family protein</fullName>
        <ecNumber evidence="2">1.14.-.-</ecNumber>
    </submittedName>
</protein>
<dbReference type="EC" id="1.14.-.-" evidence="2"/>
<evidence type="ECO:0000313" key="3">
    <source>
        <dbReference type="Proteomes" id="UP001596106"/>
    </source>
</evidence>
<accession>A0ABW0ID91</accession>
<evidence type="ECO:0000313" key="2">
    <source>
        <dbReference type="EMBL" id="MFC5411460.1"/>
    </source>
</evidence>
<dbReference type="SUPFAM" id="SSF54909">
    <property type="entry name" value="Dimeric alpha+beta barrel"/>
    <property type="match status" value="1"/>
</dbReference>
<keyword evidence="2" id="KW-0560">Oxidoreductase</keyword>
<comment type="caution">
    <text evidence="2">The sequence shown here is derived from an EMBL/GenBank/DDBJ whole genome shotgun (WGS) entry which is preliminary data.</text>
</comment>
<sequence length="98" mass="11051">MYARVIQVPLKPDAIDQATQYFRESVGPALKELNGFKNSRFLTDPATNKCLMVTLWESEQARKDAESNGFLQDVLSQMKGYFAGPPTIDYYEVGVQVI</sequence>